<sequence>MTPLYIGSLSTRTSSTASAVPKDPITCTFPSTLSISFLTSASTSITCHIIHIKLSKSFSSSSSASAKYSPSP</sequence>
<dbReference type="EMBL" id="NKJJ02000004">
    <property type="protein sequence ID" value="TPR11180.1"/>
    <property type="molecule type" value="Genomic_DNA"/>
</dbReference>
<accession>A0A505IHH9</accession>
<organism evidence="1 2">
    <name type="scientific">Aspergillus niger</name>
    <dbReference type="NCBI Taxonomy" id="5061"/>
    <lineage>
        <taxon>Eukaryota</taxon>
        <taxon>Fungi</taxon>
        <taxon>Dikarya</taxon>
        <taxon>Ascomycota</taxon>
        <taxon>Pezizomycotina</taxon>
        <taxon>Eurotiomycetes</taxon>
        <taxon>Eurotiomycetidae</taxon>
        <taxon>Eurotiales</taxon>
        <taxon>Aspergillaceae</taxon>
        <taxon>Aspergillus</taxon>
        <taxon>Aspergillus subgen. Circumdati</taxon>
    </lineage>
</organism>
<dbReference type="Proteomes" id="UP000197666">
    <property type="component" value="Unassembled WGS sequence"/>
</dbReference>
<keyword evidence="1" id="KW-0378">Hydrolase</keyword>
<proteinExistence type="predicted"/>
<gene>
    <name evidence="1" type="ORF">CAN33_0047425</name>
</gene>
<keyword evidence="1" id="KW-0645">Protease</keyword>
<comment type="caution">
    <text evidence="1">The sequence shown here is derived from an EMBL/GenBank/DDBJ whole genome shotgun (WGS) entry which is preliminary data.</text>
</comment>
<evidence type="ECO:0000313" key="1">
    <source>
        <dbReference type="EMBL" id="TPR11180.1"/>
    </source>
</evidence>
<name>A0A505IHH9_ASPNG</name>
<evidence type="ECO:0000313" key="2">
    <source>
        <dbReference type="Proteomes" id="UP000197666"/>
    </source>
</evidence>
<dbReference type="AlphaFoldDB" id="A0A505IHH9"/>
<dbReference type="VEuPathDB" id="FungiDB:ASPNIDRAFT2_1182429"/>
<keyword evidence="1" id="KW-0031">Aminopeptidase</keyword>
<dbReference type="GO" id="GO:0004177">
    <property type="term" value="F:aminopeptidase activity"/>
    <property type="evidence" value="ECO:0007669"/>
    <property type="project" value="UniProtKB-KW"/>
</dbReference>
<protein>
    <submittedName>
        <fullName evidence="1">Methionine aminopeptidase, type II</fullName>
    </submittedName>
</protein>
<reference evidence="2" key="1">
    <citation type="submission" date="2018-10" db="EMBL/GenBank/DDBJ databases">
        <title>FDA dAtabase for Regulatory Grade micrObial Sequences (FDA-ARGOS): Supporting development and validation of Infectious Disease Dx tests.</title>
        <authorList>
            <person name="Kerrigan L."/>
            <person name="Tallon L."/>
            <person name="Sadzewicz L."/>
            <person name="Sengamalay N."/>
            <person name="Ott S."/>
            <person name="Godinez A."/>
            <person name="Nagaraj S."/>
            <person name="Vavikolanu K."/>
            <person name="Nadendla S."/>
            <person name="George J."/>
            <person name="Sichtig H."/>
        </authorList>
    </citation>
    <scope>NUCLEOTIDE SEQUENCE [LARGE SCALE GENOMIC DNA]</scope>
    <source>
        <strain evidence="2">FDAARGOS_311</strain>
    </source>
</reference>